<reference evidence="1 2" key="1">
    <citation type="submission" date="2022-01" db="EMBL/GenBank/DDBJ databases">
        <title>Paraglaciecola sp. G1-23.</title>
        <authorList>
            <person name="Jin M.S."/>
            <person name="Han D.M."/>
            <person name="Kim H.M."/>
            <person name="Jeon C.O."/>
        </authorList>
    </citation>
    <scope>NUCLEOTIDE SEQUENCE [LARGE SCALE GENOMIC DNA]</scope>
    <source>
        <strain evidence="1 2">G1-23</strain>
    </source>
</reference>
<dbReference type="Gene3D" id="2.60.40.10">
    <property type="entry name" value="Immunoglobulins"/>
    <property type="match status" value="1"/>
</dbReference>
<gene>
    <name evidence="1" type="ORF">L0668_02450</name>
</gene>
<dbReference type="Proteomes" id="UP001521137">
    <property type="component" value="Unassembled WGS sequence"/>
</dbReference>
<evidence type="ECO:0000313" key="1">
    <source>
        <dbReference type="EMBL" id="MCF2946950.1"/>
    </source>
</evidence>
<name>A0ABS9D3H2_9ALTE</name>
<proteinExistence type="predicted"/>
<dbReference type="RefSeq" id="WP_235310467.1">
    <property type="nucleotide sequence ID" value="NZ_JAKGAS010000001.1"/>
</dbReference>
<evidence type="ECO:0000313" key="2">
    <source>
        <dbReference type="Proteomes" id="UP001521137"/>
    </source>
</evidence>
<dbReference type="EMBL" id="JAKGAS010000001">
    <property type="protein sequence ID" value="MCF2946950.1"/>
    <property type="molecule type" value="Genomic_DNA"/>
</dbReference>
<protein>
    <submittedName>
        <fullName evidence="1">VCBS domain-containing protein</fullName>
    </submittedName>
</protein>
<dbReference type="InterPro" id="IPR010221">
    <property type="entry name" value="VCBS_dom"/>
</dbReference>
<keyword evidence="2" id="KW-1185">Reference proteome</keyword>
<dbReference type="PROSITE" id="PS51257">
    <property type="entry name" value="PROKAR_LIPOPROTEIN"/>
    <property type="match status" value="1"/>
</dbReference>
<dbReference type="InterPro" id="IPR013783">
    <property type="entry name" value="Ig-like_fold"/>
</dbReference>
<organism evidence="1 2">
    <name type="scientific">Paraglaciecola algarum</name>
    <dbReference type="NCBI Taxonomy" id="3050085"/>
    <lineage>
        <taxon>Bacteria</taxon>
        <taxon>Pseudomonadati</taxon>
        <taxon>Pseudomonadota</taxon>
        <taxon>Gammaproteobacteria</taxon>
        <taxon>Alteromonadales</taxon>
        <taxon>Alteromonadaceae</taxon>
        <taxon>Paraglaciecola</taxon>
    </lineage>
</organism>
<sequence>MKKQILALSVIASLSACDIDNSEAKKVPANFNNQYTTQVGFDGSSGDTMDVEVTFGHGSASGVIVVTDVNFGEADPDYTKVPEAKYGTFTMTEDGDGAWTYDLDETHSEVAALQGAPSSTLTDVITLTSLDGTTENLNINISGTDAASPAQFRGAFVANVSLTGTSAFGKAEVYDPNFAQSSFQEVGEAQYGEFTIFSDGRWEYELDKRHPDLQSLVTPEDSTEETFMVYSADGTAKEFKVNITGAPLNFAANIPSETDLTSVFAIDFLHGGVTSADVANGKILFRAKITEDLAMAGNIGMTCAAWNGNNDGGGDNRRVATYYIQPEGEFEMWSAEIKPGGSYRNGAADYAKNENNQFITDKVVFDQMFTPGEWTDFEMSWEFSSATNLTYLTLLINDTTASSSHDAIPDDPTQRIVAQSVAGSRLYKCLDEARFWVRKSADDGGTGALLIDDIKFYTNIDADVKFDTPDFEESFSNNSDGDDIQATANPRYKNITTDNITVVRDL</sequence>
<dbReference type="NCBIfam" id="TIGR01965">
    <property type="entry name" value="VCBS_repeat"/>
    <property type="match status" value="2"/>
</dbReference>
<comment type="caution">
    <text evidence="1">The sequence shown here is derived from an EMBL/GenBank/DDBJ whole genome shotgun (WGS) entry which is preliminary data.</text>
</comment>
<accession>A0ABS9D3H2</accession>